<keyword evidence="5 10" id="KW-1133">Transmembrane helix</keyword>
<evidence type="ECO:0000256" key="4">
    <source>
        <dbReference type="ARBA" id="ARBA00022824"/>
    </source>
</evidence>
<dbReference type="PROSITE" id="PS51847">
    <property type="entry name" value="SMP"/>
    <property type="match status" value="1"/>
</dbReference>
<keyword evidence="4" id="KW-0256">Endoplasmic reticulum</keyword>
<evidence type="ECO:0000256" key="10">
    <source>
        <dbReference type="SAM" id="Phobius"/>
    </source>
</evidence>
<evidence type="ECO:0000259" key="11">
    <source>
        <dbReference type="PROSITE" id="PS51847"/>
    </source>
</evidence>
<organism evidence="12 13">
    <name type="scientific">Coccomyxa viridis</name>
    <dbReference type="NCBI Taxonomy" id="1274662"/>
    <lineage>
        <taxon>Eukaryota</taxon>
        <taxon>Viridiplantae</taxon>
        <taxon>Chlorophyta</taxon>
        <taxon>core chlorophytes</taxon>
        <taxon>Trebouxiophyceae</taxon>
        <taxon>Trebouxiophyceae incertae sedis</taxon>
        <taxon>Coccomyxaceae</taxon>
        <taxon>Coccomyxa</taxon>
    </lineage>
</organism>
<protein>
    <submittedName>
        <fullName evidence="12">G10687 protein</fullName>
    </submittedName>
</protein>
<feature type="compositionally biased region" description="Basic and acidic residues" evidence="9">
    <location>
        <begin position="300"/>
        <end position="337"/>
    </location>
</feature>
<gene>
    <name evidence="12" type="primary">g10687</name>
    <name evidence="12" type="ORF">VP750_LOCUS9585</name>
</gene>
<evidence type="ECO:0000256" key="3">
    <source>
        <dbReference type="ARBA" id="ARBA00022692"/>
    </source>
</evidence>
<evidence type="ECO:0000256" key="8">
    <source>
        <dbReference type="ARBA" id="ARBA00023136"/>
    </source>
</evidence>
<dbReference type="InterPro" id="IPR001849">
    <property type="entry name" value="PH_domain"/>
</dbReference>
<feature type="region of interest" description="Disordered" evidence="9">
    <location>
        <begin position="1019"/>
        <end position="1190"/>
    </location>
</feature>
<feature type="transmembrane region" description="Helical" evidence="10">
    <location>
        <begin position="14"/>
        <end position="37"/>
    </location>
</feature>
<keyword evidence="2" id="KW-0813">Transport</keyword>
<evidence type="ECO:0000313" key="13">
    <source>
        <dbReference type="Proteomes" id="UP001497392"/>
    </source>
</evidence>
<feature type="region of interest" description="Disordered" evidence="9">
    <location>
        <begin position="270"/>
        <end position="345"/>
    </location>
</feature>
<keyword evidence="13" id="KW-1185">Reference proteome</keyword>
<feature type="compositionally biased region" description="Low complexity" evidence="9">
    <location>
        <begin position="1064"/>
        <end position="1080"/>
    </location>
</feature>
<reference evidence="12 13" key="1">
    <citation type="submission" date="2024-06" db="EMBL/GenBank/DDBJ databases">
        <authorList>
            <person name="Kraege A."/>
            <person name="Thomma B."/>
        </authorList>
    </citation>
    <scope>NUCLEOTIDE SEQUENCE [LARGE SCALE GENOMIC DNA]</scope>
</reference>
<feature type="compositionally biased region" description="Basic and acidic residues" evidence="9">
    <location>
        <begin position="368"/>
        <end position="379"/>
    </location>
</feature>
<evidence type="ECO:0000256" key="9">
    <source>
        <dbReference type="SAM" id="MobiDB-lite"/>
    </source>
</evidence>
<comment type="subcellular location">
    <subcellularLocation>
        <location evidence="1">Endoplasmic reticulum membrane</location>
    </subcellularLocation>
</comment>
<dbReference type="Proteomes" id="UP001497392">
    <property type="component" value="Unassembled WGS sequence"/>
</dbReference>
<feature type="compositionally biased region" description="Basic residues" evidence="9">
    <location>
        <begin position="503"/>
        <end position="514"/>
    </location>
</feature>
<feature type="compositionally biased region" description="Basic residues" evidence="9">
    <location>
        <begin position="848"/>
        <end position="857"/>
    </location>
</feature>
<keyword evidence="3 10" id="KW-0812">Transmembrane</keyword>
<feature type="region of interest" description="Disordered" evidence="9">
    <location>
        <begin position="667"/>
        <end position="691"/>
    </location>
</feature>
<feature type="domain" description="SMP-LTD" evidence="11">
    <location>
        <begin position="522"/>
        <end position="809"/>
    </location>
</feature>
<dbReference type="InterPro" id="IPR031468">
    <property type="entry name" value="SMP_LBD"/>
</dbReference>
<feature type="compositionally biased region" description="Low complexity" evidence="9">
    <location>
        <begin position="1100"/>
        <end position="1119"/>
    </location>
</feature>
<feature type="compositionally biased region" description="Low complexity" evidence="9">
    <location>
        <begin position="859"/>
        <end position="871"/>
    </location>
</feature>
<keyword evidence="8 10" id="KW-0472">Membrane</keyword>
<evidence type="ECO:0000256" key="7">
    <source>
        <dbReference type="ARBA" id="ARBA00023121"/>
    </source>
</evidence>
<feature type="compositionally biased region" description="Basic and acidic residues" evidence="9">
    <location>
        <begin position="412"/>
        <end position="421"/>
    </location>
</feature>
<keyword evidence="7" id="KW-0446">Lipid-binding</keyword>
<comment type="caution">
    <text evidence="12">The sequence shown here is derived from an EMBL/GenBank/DDBJ whole genome shotgun (WGS) entry which is preliminary data.</text>
</comment>
<feature type="compositionally biased region" description="Basic and acidic residues" evidence="9">
    <location>
        <begin position="1228"/>
        <end position="1246"/>
    </location>
</feature>
<dbReference type="PANTHER" id="PTHR13466:SF0">
    <property type="entry name" value="SMP-LTD DOMAIN-CONTAINING PROTEIN"/>
    <property type="match status" value="1"/>
</dbReference>
<dbReference type="EMBL" id="CAXHTA020000017">
    <property type="protein sequence ID" value="CAL5227679.1"/>
    <property type="molecule type" value="Genomic_DNA"/>
</dbReference>
<sequence length="1246" mass="132952">MALFALTLLLLPRIILPFVLGMIASPILILVTTVLLFQSMNQAEKARPDTAPRTLPFQGKSESEGPSMEYIMDTVVQGLAKAPAGDYPPYPVWNGSEYQGWLWTMENDKFDRSNTLDNWPPKVPGACKWWAHLQGSTLIIARDRALPEDSSHSGRGAAASQAHAQELEDALVVREIDLQDCRLSVLTEALQGKSRWLRKAPLELSHPDRPVFEGQQTVLLFAAGSAAKEQWFVALSAAISAEESAGSSVHALYNTFCDYVREHALVEYPEADEDSQQDGLGSNGKGKSRKGQNRWLSRWLVRDGSSKKQGKEKAGSKKHEVNAPQHHLETKSLEPKKASAAVQGPVLNPTERMDMLWMGKQLPPTPKFLRDAGRGDSKLSHAGPSSPSVLAATSTGRVLFSQEGAFRQGSATEEHGTELRDLASPSQPKSAMKKSLLPPSAQSLPAMRLASNEESHGNDEDDEEQGPESDKDASSEDESQATSPRSPFAHPQGTHQPEAGSKRPAHKGRRRKQRASAAAHLPSVPVEAAVNMLLARAGFDLLRSAAFKQRVHAQIQKKLDVLKIPEYIQSIEVIDVELGSMVPGISNLRALPCPTEALWPQTVFDLDYGGGLTVIIEAKLDVRDSASWDTLDKAIDRLGGTSAVNAAAAVNGSAAVVAAVAADVVSPGESDDDESTGGAAADGEAHKQKKVGQLQRLRNFAAKRMRNLAEITAEHISKMHLQIQVDIHSLQGTVCAWVPPPPNDRLWFGFITAPELKAEVTPIVANDVRGRAIMMSYQASSVPKWVAEKLQSAITKNLTLPSCADIPLPYLLPVDHPDAGTALPGFLRSLQGDAAEGHGASPDGKKAGREKRNKHAAARADSAASSSIADAEVPKATVPAHKEEGKQHRGFLRWTRRGSRRSSEPAKATVDMEPVIQTEKDARRLSSARRSAKQDQPAPASSKELRDVPQAQEAAHRSPGVELSTFVTAAEHAREGEELQSFNSAHPDSEGSEQRQGSAPMAEDSLFLAECNGQATISTSLHQDGRVEAHSESTAAEDGSAATVAASMTGDSLGSTPSREETSATAEPGPALPAAAAAAPLSQVPGEPAAGDESHRLGDPEALAPLSPVSSPRASAAPELSEPSQGPTHAASEHSGGIGEDEEAADALASPEGHSPSAEEGAPDDFSEGRARQDAGAEGSSRQSHGAWKDIGGAMGKKYLEAFKHQKSITYSQGKKMATSLAGQAQEQMRKALAAREKAGKTDKRA</sequence>
<feature type="region of interest" description="Disordered" evidence="9">
    <location>
        <begin position="407"/>
        <end position="520"/>
    </location>
</feature>
<evidence type="ECO:0000313" key="12">
    <source>
        <dbReference type="EMBL" id="CAL5227679.1"/>
    </source>
</evidence>
<dbReference type="CDD" id="cd21675">
    <property type="entry name" value="SMP_TEX2"/>
    <property type="match status" value="1"/>
</dbReference>
<accession>A0ABP1GAT3</accession>
<name>A0ABP1GAT3_9CHLO</name>
<keyword evidence="6" id="KW-0445">Lipid transport</keyword>
<dbReference type="SMART" id="SM00233">
    <property type="entry name" value="PH"/>
    <property type="match status" value="1"/>
</dbReference>
<evidence type="ECO:0000256" key="2">
    <source>
        <dbReference type="ARBA" id="ARBA00022448"/>
    </source>
</evidence>
<feature type="region of interest" description="Disordered" evidence="9">
    <location>
        <begin position="833"/>
        <end position="1007"/>
    </location>
</feature>
<feature type="region of interest" description="Disordered" evidence="9">
    <location>
        <begin position="362"/>
        <end position="391"/>
    </location>
</feature>
<evidence type="ECO:0000256" key="5">
    <source>
        <dbReference type="ARBA" id="ARBA00022989"/>
    </source>
</evidence>
<feature type="compositionally biased region" description="Basic residues" evidence="9">
    <location>
        <begin position="888"/>
        <end position="900"/>
    </location>
</feature>
<evidence type="ECO:0000256" key="6">
    <source>
        <dbReference type="ARBA" id="ARBA00023055"/>
    </source>
</evidence>
<feature type="region of interest" description="Disordered" evidence="9">
    <location>
        <begin position="1222"/>
        <end position="1246"/>
    </location>
</feature>
<evidence type="ECO:0000256" key="1">
    <source>
        <dbReference type="ARBA" id="ARBA00004586"/>
    </source>
</evidence>
<proteinExistence type="predicted"/>
<dbReference type="PANTHER" id="PTHR13466">
    <property type="entry name" value="TEX2 PROTEIN-RELATED"/>
    <property type="match status" value="1"/>
</dbReference>